<protein>
    <submittedName>
        <fullName evidence="2">Uncharacterized protein</fullName>
    </submittedName>
</protein>
<evidence type="ECO:0000256" key="1">
    <source>
        <dbReference type="SAM" id="MobiDB-lite"/>
    </source>
</evidence>
<dbReference type="AlphaFoldDB" id="A0A9P6WWL2"/>
<comment type="caution">
    <text evidence="2">The sequence shown here is derived from an EMBL/GenBank/DDBJ whole genome shotgun (WGS) entry which is preliminary data.</text>
</comment>
<feature type="compositionally biased region" description="Polar residues" evidence="1">
    <location>
        <begin position="89"/>
        <end position="100"/>
    </location>
</feature>
<accession>A0A9P6WWL2</accession>
<feature type="compositionally biased region" description="Polar residues" evidence="1">
    <location>
        <begin position="132"/>
        <end position="153"/>
    </location>
</feature>
<keyword evidence="3" id="KW-1185">Reference proteome</keyword>
<evidence type="ECO:0000313" key="3">
    <source>
        <dbReference type="Proteomes" id="UP000716291"/>
    </source>
</evidence>
<sequence length="194" mass="22057">MNNITSDEQQIHDDTPLTRTQVEALFRELKEQRNREREIQTNGVELPWLLAKPWRTVPQHNSKTNSEDIRKLSNGTITPTGPVSKRSTKNTSQTSKTGKWMPISSSVPFIRIQKLLASKPEQVPKYMNNFSTSKKKQCSLQQGTKKSSTTLSNKHNDSLSLALAQQSSKRMMLKTYHPKLSDYPPQCPTLGTFD</sequence>
<reference evidence="2" key="1">
    <citation type="journal article" date="2020" name="Microb. Genom.">
        <title>Genetic diversity of clinical and environmental Mucorales isolates obtained from an investigation of mucormycosis cases among solid organ transplant recipients.</title>
        <authorList>
            <person name="Nguyen M.H."/>
            <person name="Kaul D."/>
            <person name="Muto C."/>
            <person name="Cheng S.J."/>
            <person name="Richter R.A."/>
            <person name="Bruno V.M."/>
            <person name="Liu G."/>
            <person name="Beyhan S."/>
            <person name="Sundermann A.J."/>
            <person name="Mounaud S."/>
            <person name="Pasculle A.W."/>
            <person name="Nierman W.C."/>
            <person name="Driscoll E."/>
            <person name="Cumbie R."/>
            <person name="Clancy C.J."/>
            <person name="Dupont C.L."/>
        </authorList>
    </citation>
    <scope>NUCLEOTIDE SEQUENCE</scope>
    <source>
        <strain evidence="2">GL11</strain>
    </source>
</reference>
<feature type="region of interest" description="Disordered" evidence="1">
    <location>
        <begin position="58"/>
        <end position="100"/>
    </location>
</feature>
<evidence type="ECO:0000313" key="2">
    <source>
        <dbReference type="EMBL" id="KAG1300393.1"/>
    </source>
</evidence>
<name>A0A9P6WWL2_RHIOR</name>
<feature type="region of interest" description="Disordered" evidence="1">
    <location>
        <begin position="132"/>
        <end position="158"/>
    </location>
</feature>
<dbReference type="Proteomes" id="UP000716291">
    <property type="component" value="Unassembled WGS sequence"/>
</dbReference>
<dbReference type="EMBL" id="JAANQT010004201">
    <property type="protein sequence ID" value="KAG1300393.1"/>
    <property type="molecule type" value="Genomic_DNA"/>
</dbReference>
<proteinExistence type="predicted"/>
<organism evidence="2 3">
    <name type="scientific">Rhizopus oryzae</name>
    <name type="common">Mucormycosis agent</name>
    <name type="synonym">Rhizopus arrhizus var. delemar</name>
    <dbReference type="NCBI Taxonomy" id="64495"/>
    <lineage>
        <taxon>Eukaryota</taxon>
        <taxon>Fungi</taxon>
        <taxon>Fungi incertae sedis</taxon>
        <taxon>Mucoromycota</taxon>
        <taxon>Mucoromycotina</taxon>
        <taxon>Mucoromycetes</taxon>
        <taxon>Mucorales</taxon>
        <taxon>Mucorineae</taxon>
        <taxon>Rhizopodaceae</taxon>
        <taxon>Rhizopus</taxon>
    </lineage>
</organism>
<gene>
    <name evidence="2" type="ORF">G6F64_012740</name>
</gene>